<dbReference type="Gene3D" id="3.40.50.360">
    <property type="match status" value="1"/>
</dbReference>
<dbReference type="GO" id="GO:0010181">
    <property type="term" value="F:FMN binding"/>
    <property type="evidence" value="ECO:0007669"/>
    <property type="project" value="TreeGrafter"/>
</dbReference>
<dbReference type="GO" id="GO:0005829">
    <property type="term" value="C:cytosol"/>
    <property type="evidence" value="ECO:0007669"/>
    <property type="project" value="TreeGrafter"/>
</dbReference>
<dbReference type="AlphaFoldDB" id="A0A9X8GSQ0"/>
<dbReference type="EMBL" id="QXMN01000054">
    <property type="protein sequence ID" value="RIX74200.1"/>
    <property type="molecule type" value="Genomic_DNA"/>
</dbReference>
<comment type="caution">
    <text evidence="2">The sequence shown here is derived from an EMBL/GenBank/DDBJ whole genome shotgun (WGS) entry which is preliminary data.</text>
</comment>
<accession>A0A9X8GSQ0</accession>
<sequence length="198" mass="20498">MDSPRILIIPGSARDGSLNRRLAAVAAATARAAGLQVTEMDLRALALPVYDGDLEAASGVPAGAHELRQAIATSDGVLIVTPEYNGFPTPLVINAFDWLSRIPPGDGQAGGLAATANKPAALLSASPGPLGALRSMNFLRQYLQMAFAMLVVPQQFALGRANEAFDGEGALKDARAAQSVEKVIAALATLARAMPTPR</sequence>
<dbReference type="PANTHER" id="PTHR30543">
    <property type="entry name" value="CHROMATE REDUCTASE"/>
    <property type="match status" value="1"/>
</dbReference>
<gene>
    <name evidence="2" type="ORF">D3H34_27855</name>
</gene>
<evidence type="ECO:0000313" key="3">
    <source>
        <dbReference type="Proteomes" id="UP000265619"/>
    </source>
</evidence>
<dbReference type="SUPFAM" id="SSF52218">
    <property type="entry name" value="Flavoproteins"/>
    <property type="match status" value="1"/>
</dbReference>
<dbReference type="InterPro" id="IPR029039">
    <property type="entry name" value="Flavoprotein-like_sf"/>
</dbReference>
<dbReference type="GO" id="GO:0016491">
    <property type="term" value="F:oxidoreductase activity"/>
    <property type="evidence" value="ECO:0007669"/>
    <property type="project" value="InterPro"/>
</dbReference>
<evidence type="ECO:0000259" key="1">
    <source>
        <dbReference type="Pfam" id="PF03358"/>
    </source>
</evidence>
<dbReference type="OrthoDB" id="9812295at2"/>
<feature type="domain" description="NADPH-dependent FMN reductase-like" evidence="1">
    <location>
        <begin position="4"/>
        <end position="162"/>
    </location>
</feature>
<dbReference type="InterPro" id="IPR005025">
    <property type="entry name" value="FMN_Rdtase-like_dom"/>
</dbReference>
<dbReference type="InterPro" id="IPR050712">
    <property type="entry name" value="NAD(P)H-dep_reductase"/>
</dbReference>
<dbReference type="RefSeq" id="WP_119557800.1">
    <property type="nucleotide sequence ID" value="NZ_QXMN01000054.1"/>
</dbReference>
<proteinExistence type="predicted"/>
<reference evidence="2 3" key="1">
    <citation type="submission" date="2018-09" db="EMBL/GenBank/DDBJ databases">
        <title>Acidovorax cavernicola nov. sp. isolated from Gruta de las Maravillas (Aracena, Spain).</title>
        <authorList>
            <person name="Jurado V."/>
            <person name="Gutierrez-Patricio S."/>
            <person name="Gonzalez-Pimentel J.L."/>
            <person name="Miller A.Z."/>
            <person name="Laiz L."/>
            <person name="Saiz-Jimenez C."/>
        </authorList>
    </citation>
    <scope>NUCLEOTIDE SEQUENCE [LARGE SCALE GENOMIC DNA]</scope>
    <source>
        <strain evidence="2 3">1011MAR4D40.2</strain>
    </source>
</reference>
<dbReference type="Proteomes" id="UP000265619">
    <property type="component" value="Unassembled WGS sequence"/>
</dbReference>
<evidence type="ECO:0000313" key="2">
    <source>
        <dbReference type="EMBL" id="RIX74200.1"/>
    </source>
</evidence>
<protein>
    <submittedName>
        <fullName evidence="2">NADPH-dependent oxidoreductase</fullName>
    </submittedName>
</protein>
<name>A0A9X8GSQ0_9BURK</name>
<organism evidence="2 3">
    <name type="scientific">Acidovorax cavernicola</name>
    <dbReference type="NCBI Taxonomy" id="1675792"/>
    <lineage>
        <taxon>Bacteria</taxon>
        <taxon>Pseudomonadati</taxon>
        <taxon>Pseudomonadota</taxon>
        <taxon>Betaproteobacteria</taxon>
        <taxon>Burkholderiales</taxon>
        <taxon>Comamonadaceae</taxon>
        <taxon>Acidovorax</taxon>
    </lineage>
</organism>
<dbReference type="PANTHER" id="PTHR30543:SF21">
    <property type="entry name" value="NAD(P)H-DEPENDENT FMN REDUCTASE LOT6"/>
    <property type="match status" value="1"/>
</dbReference>
<keyword evidence="3" id="KW-1185">Reference proteome</keyword>
<dbReference type="Pfam" id="PF03358">
    <property type="entry name" value="FMN_red"/>
    <property type="match status" value="1"/>
</dbReference>